<dbReference type="RefSeq" id="WP_305008551.1">
    <property type="nucleotide sequence ID" value="NZ_JAUQSY010000016.1"/>
</dbReference>
<keyword evidence="2" id="KW-1185">Reference proteome</keyword>
<reference evidence="1" key="1">
    <citation type="submission" date="2023-07" db="EMBL/GenBank/DDBJ databases">
        <authorList>
            <person name="Kim M.K."/>
        </authorList>
    </citation>
    <scope>NUCLEOTIDE SEQUENCE</scope>
    <source>
        <strain evidence="1">ASUV-10-1</strain>
    </source>
</reference>
<evidence type="ECO:0000313" key="2">
    <source>
        <dbReference type="Proteomes" id="UP001176429"/>
    </source>
</evidence>
<protein>
    <submittedName>
        <fullName evidence="1">Uncharacterized protein</fullName>
    </submittedName>
</protein>
<sequence length="244" mass="27200">MPKTKLKLFGRKFQNWLLFLVVSRQDLKSILGYTLQALLNDGDLWQKKIDIIQPLYDDFDAGLTGKAGALAGQGQQTLLAETAYRLVKQFMKNAYKVNFASLEVKAPDVFKLFFPQGRTQFSSASRRELGTIFGTFVETLTANKGKVPEGAALLADANALLEGFKTARQTQDKRKKQVKTAGTDLVKDETDVLVELFGVYAALLAHYYKTPERVADYFDFSVLPPSYHKSDADDAETPSESQPV</sequence>
<organism evidence="1 2">
    <name type="scientific">Hymenobacter aranciens</name>
    <dbReference type="NCBI Taxonomy" id="3063996"/>
    <lineage>
        <taxon>Bacteria</taxon>
        <taxon>Pseudomonadati</taxon>
        <taxon>Bacteroidota</taxon>
        <taxon>Cytophagia</taxon>
        <taxon>Cytophagales</taxon>
        <taxon>Hymenobacteraceae</taxon>
        <taxon>Hymenobacter</taxon>
    </lineage>
</organism>
<name>A0ABT9BFT4_9BACT</name>
<dbReference type="Proteomes" id="UP001176429">
    <property type="component" value="Unassembled WGS sequence"/>
</dbReference>
<comment type="caution">
    <text evidence="1">The sequence shown here is derived from an EMBL/GenBank/DDBJ whole genome shotgun (WGS) entry which is preliminary data.</text>
</comment>
<gene>
    <name evidence="1" type="ORF">Q5H93_20465</name>
</gene>
<evidence type="ECO:0000313" key="1">
    <source>
        <dbReference type="EMBL" id="MDO7877131.1"/>
    </source>
</evidence>
<accession>A0ABT9BFT4</accession>
<proteinExistence type="predicted"/>
<dbReference type="EMBL" id="JAUQSY010000016">
    <property type="protein sequence ID" value="MDO7877131.1"/>
    <property type="molecule type" value="Genomic_DNA"/>
</dbReference>